<dbReference type="EMBL" id="ML996094">
    <property type="protein sequence ID" value="KAF2147985.1"/>
    <property type="molecule type" value="Genomic_DNA"/>
</dbReference>
<protein>
    <recommendedName>
        <fullName evidence="3">Anaphase-promoting complex subunit 4 WD40 domain-containing protein</fullName>
    </recommendedName>
</protein>
<dbReference type="Proteomes" id="UP000799439">
    <property type="component" value="Unassembled WGS sequence"/>
</dbReference>
<evidence type="ECO:0008006" key="3">
    <source>
        <dbReference type="Google" id="ProtNLM"/>
    </source>
</evidence>
<accession>A0A9P4IUG9</accession>
<name>A0A9P4IUG9_9PEZI</name>
<dbReference type="InterPro" id="IPR015943">
    <property type="entry name" value="WD40/YVTN_repeat-like_dom_sf"/>
</dbReference>
<proteinExistence type="predicted"/>
<dbReference type="OrthoDB" id="538223at2759"/>
<dbReference type="Gene3D" id="2.130.10.10">
    <property type="entry name" value="YVTN repeat-like/Quinoprotein amine dehydrogenase"/>
    <property type="match status" value="1"/>
</dbReference>
<organism evidence="1 2">
    <name type="scientific">Myriangium duriaei CBS 260.36</name>
    <dbReference type="NCBI Taxonomy" id="1168546"/>
    <lineage>
        <taxon>Eukaryota</taxon>
        <taxon>Fungi</taxon>
        <taxon>Dikarya</taxon>
        <taxon>Ascomycota</taxon>
        <taxon>Pezizomycotina</taxon>
        <taxon>Dothideomycetes</taxon>
        <taxon>Dothideomycetidae</taxon>
        <taxon>Myriangiales</taxon>
        <taxon>Myriangiaceae</taxon>
        <taxon>Myriangium</taxon>
    </lineage>
</organism>
<dbReference type="AlphaFoldDB" id="A0A9P4IUG9"/>
<evidence type="ECO:0000313" key="1">
    <source>
        <dbReference type="EMBL" id="KAF2147985.1"/>
    </source>
</evidence>
<dbReference type="SUPFAM" id="SSF50978">
    <property type="entry name" value="WD40 repeat-like"/>
    <property type="match status" value="1"/>
</dbReference>
<dbReference type="InterPro" id="IPR036322">
    <property type="entry name" value="WD40_repeat_dom_sf"/>
</dbReference>
<keyword evidence="2" id="KW-1185">Reference proteome</keyword>
<sequence length="211" mass="23316">MHVINCGSKDEKISEKSGVCFSPDGQLLAAAQGPIVRIWDVDTAYEVQRLETFGHAFFAVSFLPCGQVVAARSSDSILTWNVVAGQGLEELELGSHTISTIRLYSEETSTQSSLYMLILRHAQGAAARTLQDAEDRMTHRMTIKNFNEDYVSCPSVHSGWIRGDGIDRIYISHQYRDESAVQGATVALRQKSGDVAFLRAKRQGCDRCDAK</sequence>
<comment type="caution">
    <text evidence="1">The sequence shown here is derived from an EMBL/GenBank/DDBJ whole genome shotgun (WGS) entry which is preliminary data.</text>
</comment>
<reference evidence="1" key="1">
    <citation type="journal article" date="2020" name="Stud. Mycol.">
        <title>101 Dothideomycetes genomes: a test case for predicting lifestyles and emergence of pathogens.</title>
        <authorList>
            <person name="Haridas S."/>
            <person name="Albert R."/>
            <person name="Binder M."/>
            <person name="Bloem J."/>
            <person name="Labutti K."/>
            <person name="Salamov A."/>
            <person name="Andreopoulos B."/>
            <person name="Baker S."/>
            <person name="Barry K."/>
            <person name="Bills G."/>
            <person name="Bluhm B."/>
            <person name="Cannon C."/>
            <person name="Castanera R."/>
            <person name="Culley D."/>
            <person name="Daum C."/>
            <person name="Ezra D."/>
            <person name="Gonzalez J."/>
            <person name="Henrissat B."/>
            <person name="Kuo A."/>
            <person name="Liang C."/>
            <person name="Lipzen A."/>
            <person name="Lutzoni F."/>
            <person name="Magnuson J."/>
            <person name="Mondo S."/>
            <person name="Nolan M."/>
            <person name="Ohm R."/>
            <person name="Pangilinan J."/>
            <person name="Park H.-J."/>
            <person name="Ramirez L."/>
            <person name="Alfaro M."/>
            <person name="Sun H."/>
            <person name="Tritt A."/>
            <person name="Yoshinaga Y."/>
            <person name="Zwiers L.-H."/>
            <person name="Turgeon B."/>
            <person name="Goodwin S."/>
            <person name="Spatafora J."/>
            <person name="Crous P."/>
            <person name="Grigoriev I."/>
        </authorList>
    </citation>
    <scope>NUCLEOTIDE SEQUENCE</scope>
    <source>
        <strain evidence="1">CBS 260.36</strain>
    </source>
</reference>
<evidence type="ECO:0000313" key="2">
    <source>
        <dbReference type="Proteomes" id="UP000799439"/>
    </source>
</evidence>
<gene>
    <name evidence="1" type="ORF">K461DRAFT_272178</name>
</gene>